<evidence type="ECO:0000256" key="1">
    <source>
        <dbReference type="ARBA" id="ARBA00009477"/>
    </source>
</evidence>
<dbReference type="PANTHER" id="PTHR30469">
    <property type="entry name" value="MULTIDRUG RESISTANCE PROTEIN MDTA"/>
    <property type="match status" value="1"/>
</dbReference>
<dbReference type="NCBIfam" id="TIGR01730">
    <property type="entry name" value="RND_mfp"/>
    <property type="match status" value="1"/>
</dbReference>
<dbReference type="Gene3D" id="1.10.287.470">
    <property type="entry name" value="Helix hairpin bin"/>
    <property type="match status" value="1"/>
</dbReference>
<feature type="transmembrane region" description="Helical" evidence="3">
    <location>
        <begin position="27"/>
        <end position="48"/>
    </location>
</feature>
<dbReference type="PANTHER" id="PTHR30469:SF15">
    <property type="entry name" value="HLYD FAMILY OF SECRETION PROTEINS"/>
    <property type="match status" value="1"/>
</dbReference>
<dbReference type="SUPFAM" id="SSF111369">
    <property type="entry name" value="HlyD-like secretion proteins"/>
    <property type="match status" value="1"/>
</dbReference>
<evidence type="ECO:0000313" key="6">
    <source>
        <dbReference type="Proteomes" id="UP000237839"/>
    </source>
</evidence>
<accession>A0A2S9H503</accession>
<dbReference type="GO" id="GO:1990281">
    <property type="term" value="C:efflux pump complex"/>
    <property type="evidence" value="ECO:0007669"/>
    <property type="project" value="TreeGrafter"/>
</dbReference>
<sequence length="428" mass="47077">MNHPKTPYAVSGSAMDTVVRKSYRKQIIALSVGAVCVVALAISLWRWMPHGLQVEASELRMAVVERGIFLDEMVVRANATPLNSVILDAVESGRVEEVFVRDGTVVTQGTPLFRLSNPQRQIELLARQSDQATQISNISNLRAALAVSITDHERRLSDLQFNFQQAEKKNIRNKQLADKGFISGVALEESEDQLEQQRHVLSQEQSRSNEEMEIKRGGIAQMEQANARLASGLTLLNATIDALTVRAPTSGRLTDFHLQVGEAVAPNQHIGRIDDPVRYKLSAAVDEYYLNRVTANRQGKAQLNDQVFPVEVSRVYPQIDKGQFKIDMVFKAEQPAQLNPGQSLDTQIVLGDPKPALLLPTGAFINDSGGAWVFVVSPNGTTAERRMVKIGRRSNSQIEVVAGLAAGEKVIVSSYTGFGQATRLQLNN</sequence>
<feature type="coiled-coil region" evidence="2">
    <location>
        <begin position="149"/>
        <end position="207"/>
    </location>
</feature>
<dbReference type="Gene3D" id="2.40.50.100">
    <property type="match status" value="1"/>
</dbReference>
<dbReference type="EMBL" id="PUGF01000001">
    <property type="protein sequence ID" value="PRC94956.1"/>
    <property type="molecule type" value="Genomic_DNA"/>
</dbReference>
<evidence type="ECO:0000256" key="3">
    <source>
        <dbReference type="SAM" id="Phobius"/>
    </source>
</evidence>
<dbReference type="InterPro" id="IPR006143">
    <property type="entry name" value="RND_pump_MFP"/>
</dbReference>
<keyword evidence="3" id="KW-1133">Transmembrane helix</keyword>
<dbReference type="AlphaFoldDB" id="A0A2S9H503"/>
<dbReference type="Gene3D" id="2.40.30.170">
    <property type="match status" value="1"/>
</dbReference>
<dbReference type="GO" id="GO:0015562">
    <property type="term" value="F:efflux transmembrane transporter activity"/>
    <property type="evidence" value="ECO:0007669"/>
    <property type="project" value="TreeGrafter"/>
</dbReference>
<dbReference type="Proteomes" id="UP000237839">
    <property type="component" value="Unassembled WGS sequence"/>
</dbReference>
<keyword evidence="3" id="KW-0472">Membrane</keyword>
<gene>
    <name evidence="5" type="ORF">S2091_0151</name>
</gene>
<dbReference type="Gene3D" id="2.40.420.20">
    <property type="match status" value="1"/>
</dbReference>
<keyword evidence="3" id="KW-0812">Transmembrane</keyword>
<keyword evidence="2" id="KW-0175">Coiled coil</keyword>
<dbReference type="RefSeq" id="WP_243405257.1">
    <property type="nucleotide sequence ID" value="NZ_PUGF01000001.1"/>
</dbReference>
<organism evidence="5 6">
    <name type="scientific">Solimicrobium silvestre</name>
    <dbReference type="NCBI Taxonomy" id="2099400"/>
    <lineage>
        <taxon>Bacteria</taxon>
        <taxon>Pseudomonadati</taxon>
        <taxon>Pseudomonadota</taxon>
        <taxon>Betaproteobacteria</taxon>
        <taxon>Burkholderiales</taxon>
        <taxon>Oxalobacteraceae</taxon>
        <taxon>Solimicrobium</taxon>
    </lineage>
</organism>
<keyword evidence="6" id="KW-1185">Reference proteome</keyword>
<feature type="domain" description="Multidrug resistance protein MdtA-like C-terminal permuted SH3" evidence="4">
    <location>
        <begin position="356"/>
        <end position="413"/>
    </location>
</feature>
<evidence type="ECO:0000256" key="2">
    <source>
        <dbReference type="SAM" id="Coils"/>
    </source>
</evidence>
<evidence type="ECO:0000259" key="4">
    <source>
        <dbReference type="Pfam" id="PF25967"/>
    </source>
</evidence>
<comment type="caution">
    <text evidence="5">The sequence shown here is derived from an EMBL/GenBank/DDBJ whole genome shotgun (WGS) entry which is preliminary data.</text>
</comment>
<dbReference type="Pfam" id="PF25967">
    <property type="entry name" value="RND-MFP_C"/>
    <property type="match status" value="1"/>
</dbReference>
<proteinExistence type="inferred from homology"/>
<comment type="similarity">
    <text evidence="1">Belongs to the membrane fusion protein (MFP) (TC 8.A.1) family.</text>
</comment>
<protein>
    <submittedName>
        <fullName evidence="5">Efflux transporter, RND family, MFP subunit</fullName>
    </submittedName>
</protein>
<name>A0A2S9H503_9BURK</name>
<reference evidence="5 6" key="1">
    <citation type="submission" date="2018-02" db="EMBL/GenBank/DDBJ databases">
        <title>Solimicrobium silvestre gen. nov., sp. nov., isolated from alpine forest soil.</title>
        <authorList>
            <person name="Margesin R."/>
            <person name="Albuquerque L."/>
            <person name="Zhang D.-C."/>
            <person name="Froufe H.J.C."/>
            <person name="Severino R."/>
            <person name="Roxo I."/>
            <person name="Egas C."/>
            <person name="Da Costa M.S."/>
        </authorList>
    </citation>
    <scope>NUCLEOTIDE SEQUENCE [LARGE SCALE GENOMIC DNA]</scope>
    <source>
        <strain evidence="5 6">S20-91</strain>
    </source>
</reference>
<dbReference type="InterPro" id="IPR058627">
    <property type="entry name" value="MdtA-like_C"/>
</dbReference>
<evidence type="ECO:0000313" key="5">
    <source>
        <dbReference type="EMBL" id="PRC94956.1"/>
    </source>
</evidence>